<accession>A0A0E2E5W9</accession>
<evidence type="ECO:0000256" key="1">
    <source>
        <dbReference type="ARBA" id="ARBA00022649"/>
    </source>
</evidence>
<evidence type="ECO:0000313" key="7">
    <source>
        <dbReference type="EMBL" id="EMB33253.1"/>
    </source>
</evidence>
<keyword evidence="1" id="KW-1277">Toxin-antitoxin system</keyword>
<keyword evidence="4" id="KW-0378">Hydrolase</keyword>
<comment type="caution">
    <text evidence="7">The sequence shown here is derived from an EMBL/GenBank/DDBJ whole genome shotgun (WGS) entry which is preliminary data.</text>
</comment>
<dbReference type="Gene3D" id="3.40.50.1010">
    <property type="entry name" value="5'-nuclease"/>
    <property type="match status" value="1"/>
</dbReference>
<evidence type="ECO:0000256" key="4">
    <source>
        <dbReference type="ARBA" id="ARBA00022801"/>
    </source>
</evidence>
<keyword evidence="2" id="KW-0540">Nuclease</keyword>
<dbReference type="Proteomes" id="UP000011705">
    <property type="component" value="Chromosome"/>
</dbReference>
<evidence type="ECO:0000259" key="6">
    <source>
        <dbReference type="Pfam" id="PF01850"/>
    </source>
</evidence>
<dbReference type="GO" id="GO:0046872">
    <property type="term" value="F:metal ion binding"/>
    <property type="evidence" value="ECO:0007669"/>
    <property type="project" value="UniProtKB-KW"/>
</dbReference>
<dbReference type="InterPro" id="IPR002716">
    <property type="entry name" value="PIN_dom"/>
</dbReference>
<dbReference type="PATRIC" id="fig|999432.5.peg.1674"/>
<dbReference type="HOGENOM" id="CLU_118482_1_2_12"/>
<dbReference type="InterPro" id="IPR029060">
    <property type="entry name" value="PIN-like_dom_sf"/>
</dbReference>
<gene>
    <name evidence="7" type="ORF">HMPREF9726_01614</name>
</gene>
<sequence length="126" mass="14566">MVLVDTSVWIEYFRGNEQVKNLNDLIDSNTLAINDLILTELLPFIIQKKENKLKKLLLNLDRIKMNIDWNGLIQMQTLNLQNGINKVGIPDLIIAQNAIQTNLHLYSLDKHFKLMSSLFGLKLIHK</sequence>
<dbReference type="EMBL" id="AGDV01000012">
    <property type="protein sequence ID" value="EMB33253.1"/>
    <property type="molecule type" value="Genomic_DNA"/>
</dbReference>
<organism evidence="7">
    <name type="scientific">Treponema denticola H-22</name>
    <dbReference type="NCBI Taxonomy" id="999432"/>
    <lineage>
        <taxon>Bacteria</taxon>
        <taxon>Pseudomonadati</taxon>
        <taxon>Spirochaetota</taxon>
        <taxon>Spirochaetia</taxon>
        <taxon>Spirochaetales</taxon>
        <taxon>Treponemataceae</taxon>
        <taxon>Treponema</taxon>
    </lineage>
</organism>
<dbReference type="GO" id="GO:0016787">
    <property type="term" value="F:hydrolase activity"/>
    <property type="evidence" value="ECO:0007669"/>
    <property type="project" value="UniProtKB-KW"/>
</dbReference>
<dbReference type="GO" id="GO:0004540">
    <property type="term" value="F:RNA nuclease activity"/>
    <property type="evidence" value="ECO:0007669"/>
    <property type="project" value="TreeGrafter"/>
</dbReference>
<feature type="domain" description="PIN" evidence="6">
    <location>
        <begin position="2"/>
        <end position="114"/>
    </location>
</feature>
<dbReference type="InterPro" id="IPR051749">
    <property type="entry name" value="PINc/VapC_TA_RNase"/>
</dbReference>
<protein>
    <recommendedName>
        <fullName evidence="6">PIN domain-containing protein</fullName>
    </recommendedName>
</protein>
<proteinExistence type="predicted"/>
<keyword evidence="5" id="KW-0460">Magnesium</keyword>
<dbReference type="RefSeq" id="WP_002684748.1">
    <property type="nucleotide sequence ID" value="NZ_CM001795.1"/>
</dbReference>
<name>A0A0E2E5W9_TREDN</name>
<keyword evidence="3" id="KW-0479">Metal-binding</keyword>
<dbReference type="SUPFAM" id="SSF88723">
    <property type="entry name" value="PIN domain-like"/>
    <property type="match status" value="1"/>
</dbReference>
<dbReference type="AlphaFoldDB" id="A0A0E2E5W9"/>
<dbReference type="PANTHER" id="PTHR42740:SF1">
    <property type="entry name" value="RIBONUCLEASE VAPC3"/>
    <property type="match status" value="1"/>
</dbReference>
<evidence type="ECO:0000256" key="3">
    <source>
        <dbReference type="ARBA" id="ARBA00022723"/>
    </source>
</evidence>
<dbReference type="Pfam" id="PF01850">
    <property type="entry name" value="PIN"/>
    <property type="match status" value="1"/>
</dbReference>
<reference evidence="7" key="1">
    <citation type="submission" date="2012-01" db="EMBL/GenBank/DDBJ databases">
        <title>The Genome Sequence of Treponema denticola H-22.</title>
        <authorList>
            <consortium name="The Broad Institute Genome Sequencing Platform"/>
            <person name="Earl A."/>
            <person name="Ward D."/>
            <person name="Feldgarden M."/>
            <person name="Gevers D."/>
            <person name="Blanton J.M."/>
            <person name="Fenno C.J."/>
            <person name="Baranova O.V."/>
            <person name="Mathney J."/>
            <person name="Dewhirst F.E."/>
            <person name="Izard J."/>
            <person name="Young S.K."/>
            <person name="Zeng Q."/>
            <person name="Gargeya S."/>
            <person name="Fitzgerald M."/>
            <person name="Haas B."/>
            <person name="Abouelleil A."/>
            <person name="Alvarado L."/>
            <person name="Arachchi H.M."/>
            <person name="Berlin A."/>
            <person name="Chapman S.B."/>
            <person name="Gearin G."/>
            <person name="Goldberg J."/>
            <person name="Griggs A."/>
            <person name="Gujja S."/>
            <person name="Hansen M."/>
            <person name="Heiman D."/>
            <person name="Howarth C."/>
            <person name="Larimer J."/>
            <person name="Lui A."/>
            <person name="MacDonald P.J.P."/>
            <person name="McCowen C."/>
            <person name="Montmayeur A."/>
            <person name="Murphy C."/>
            <person name="Neiman D."/>
            <person name="Pearson M."/>
            <person name="Priest M."/>
            <person name="Roberts A."/>
            <person name="Saif S."/>
            <person name="Shea T."/>
            <person name="Sisk P."/>
            <person name="Stolte C."/>
            <person name="Sykes S."/>
            <person name="Wortman J."/>
            <person name="Nusbaum C."/>
            <person name="Birren B."/>
        </authorList>
    </citation>
    <scope>NUCLEOTIDE SEQUENCE [LARGE SCALE GENOMIC DNA]</scope>
    <source>
        <strain evidence="7">H-22</strain>
    </source>
</reference>
<evidence type="ECO:0000256" key="2">
    <source>
        <dbReference type="ARBA" id="ARBA00022722"/>
    </source>
</evidence>
<dbReference type="GeneID" id="2739013"/>
<evidence type="ECO:0000256" key="5">
    <source>
        <dbReference type="ARBA" id="ARBA00022842"/>
    </source>
</evidence>
<dbReference type="PANTHER" id="PTHR42740">
    <property type="entry name" value="RIBONUCLEASE VAPC3"/>
    <property type="match status" value="1"/>
</dbReference>